<accession>A0A9X2MDC6</accession>
<dbReference type="EMBL" id="JANKBY010000267">
    <property type="protein sequence ID" value="MCR1824224.1"/>
    <property type="molecule type" value="Genomic_DNA"/>
</dbReference>
<organism evidence="1 2">
    <name type="scientific">Terrisporobacter muris</name>
    <dbReference type="NCBI Taxonomy" id="2963284"/>
    <lineage>
        <taxon>Bacteria</taxon>
        <taxon>Bacillati</taxon>
        <taxon>Bacillota</taxon>
        <taxon>Clostridia</taxon>
        <taxon>Peptostreptococcales</taxon>
        <taxon>Peptostreptococcaceae</taxon>
        <taxon>Terrisporobacter</taxon>
    </lineage>
</organism>
<dbReference type="Proteomes" id="UP001140817">
    <property type="component" value="Unassembled WGS sequence"/>
</dbReference>
<evidence type="ECO:0000313" key="1">
    <source>
        <dbReference type="EMBL" id="MCR1824224.1"/>
    </source>
</evidence>
<gene>
    <name evidence="1" type="ORF">NSA58_15680</name>
</gene>
<name>A0A9X2MDC6_9FIRM</name>
<dbReference type="AlphaFoldDB" id="A0A9X2MDC6"/>
<keyword evidence="2" id="KW-1185">Reference proteome</keyword>
<proteinExistence type="predicted"/>
<sequence length="43" mass="5046">MNLCLITTKMEEMKEDIILDTRNCLNEEEVKEPGFVYKLLGIK</sequence>
<comment type="caution">
    <text evidence="1">The sequence shown here is derived from an EMBL/GenBank/DDBJ whole genome shotgun (WGS) entry which is preliminary data.</text>
</comment>
<evidence type="ECO:0000313" key="2">
    <source>
        <dbReference type="Proteomes" id="UP001140817"/>
    </source>
</evidence>
<protein>
    <submittedName>
        <fullName evidence="1">Uncharacterized protein</fullName>
    </submittedName>
</protein>
<reference evidence="1" key="1">
    <citation type="submission" date="2022-07" db="EMBL/GenBank/DDBJ databases">
        <title>Enhanced cultured diversity of the mouse gut microbiota enables custom-made synthetic communities.</title>
        <authorList>
            <person name="Afrizal A."/>
        </authorList>
    </citation>
    <scope>NUCLEOTIDE SEQUENCE</scope>
    <source>
        <strain evidence="1">DSM 29186</strain>
    </source>
</reference>